<feature type="region of interest" description="Disordered" evidence="1">
    <location>
        <begin position="570"/>
        <end position="593"/>
    </location>
</feature>
<feature type="compositionally biased region" description="Basic and acidic residues" evidence="1">
    <location>
        <begin position="505"/>
        <end position="525"/>
    </location>
</feature>
<dbReference type="Gene3D" id="1.20.1280.50">
    <property type="match status" value="1"/>
</dbReference>
<name>A0A2G8S896_9APHY</name>
<organism evidence="3 4">
    <name type="scientific">Ganoderma sinense ZZ0214-1</name>
    <dbReference type="NCBI Taxonomy" id="1077348"/>
    <lineage>
        <taxon>Eukaryota</taxon>
        <taxon>Fungi</taxon>
        <taxon>Dikarya</taxon>
        <taxon>Basidiomycota</taxon>
        <taxon>Agaricomycotina</taxon>
        <taxon>Agaricomycetes</taxon>
        <taxon>Polyporales</taxon>
        <taxon>Polyporaceae</taxon>
        <taxon>Ganoderma</taxon>
    </lineage>
</organism>
<evidence type="ECO:0000256" key="1">
    <source>
        <dbReference type="SAM" id="MobiDB-lite"/>
    </source>
</evidence>
<reference evidence="3 4" key="1">
    <citation type="journal article" date="2015" name="Sci. Rep.">
        <title>Chromosome-level genome map provides insights into diverse defense mechanisms in the medicinal fungus Ganoderma sinense.</title>
        <authorList>
            <person name="Zhu Y."/>
            <person name="Xu J."/>
            <person name="Sun C."/>
            <person name="Zhou S."/>
            <person name="Xu H."/>
            <person name="Nelson D.R."/>
            <person name="Qian J."/>
            <person name="Song J."/>
            <person name="Luo H."/>
            <person name="Xiang L."/>
            <person name="Li Y."/>
            <person name="Xu Z."/>
            <person name="Ji A."/>
            <person name="Wang L."/>
            <person name="Lu S."/>
            <person name="Hayward A."/>
            <person name="Sun W."/>
            <person name="Li X."/>
            <person name="Schwartz D.C."/>
            <person name="Wang Y."/>
            <person name="Chen S."/>
        </authorList>
    </citation>
    <scope>NUCLEOTIDE SEQUENCE [LARGE SCALE GENOMIC DNA]</scope>
    <source>
        <strain evidence="3 4">ZZ0214-1</strain>
    </source>
</reference>
<sequence>MLTVDHTSRRLIRLACPAQGAEHRCLLNHSPLNPHPVFTHHHSPIAWLSNEELLLIFEAALDSVFIGATAFEQLQRPDILVAISQVCRRWRAIALSNSGLWTNISSCSLSEIQRYLSRSGTRPLNIYEQFPTSSGKDESVAIADALVERAYRWKTLLWIDCSPNNTTNVARLLQTPNAYPALERLELSIPQCIPLKAAVNNASNTILFPALQHLSLTRVHPMVLPCSTMPSLLTLKLDGLGRNLFFSRLFYHLLSTPALRTLILHGTLLTLDPHRLANIGLSPPSVFPNGALSAPATHKVKLPTLDSLSLCPAPAWSLWLLFHYLELPALAKLDLHVHTGRLYWPWILPDGRPVDARVPPESRTDILGPDHWAISLPALRTLHITYCVSSPPAPAPAPFPQIRRLVFPGLTELQIIHALASDPHLAATAQAYPPPPPLPAFDALFHAPDFRHLVRLTLIGCILPLATLCDALRVRMPALEVLTLAACRGAAALVCALAPEECGGQHERCERRPGNTDVDTDKDSDSNGDAWIGTKVSVVIVARCPGVRAGCLRKVVEARVRANVGASALGSGREGSPLGSSTGPVVGSKSGARVRRPERIAQLRVIECPGVTKDDIATLAAIPGAPSLHWLPWAW</sequence>
<accession>A0A2G8S896</accession>
<dbReference type="Pfam" id="PF12937">
    <property type="entry name" value="F-box-like"/>
    <property type="match status" value="1"/>
</dbReference>
<feature type="domain" description="F-box" evidence="2">
    <location>
        <begin position="71"/>
        <end position="104"/>
    </location>
</feature>
<dbReference type="InterPro" id="IPR001810">
    <property type="entry name" value="F-box_dom"/>
</dbReference>
<dbReference type="Proteomes" id="UP000230002">
    <property type="component" value="Unassembled WGS sequence"/>
</dbReference>
<keyword evidence="4" id="KW-1185">Reference proteome</keyword>
<protein>
    <recommendedName>
        <fullName evidence="2">F-box domain-containing protein</fullName>
    </recommendedName>
</protein>
<evidence type="ECO:0000313" key="4">
    <source>
        <dbReference type="Proteomes" id="UP000230002"/>
    </source>
</evidence>
<feature type="region of interest" description="Disordered" evidence="1">
    <location>
        <begin position="505"/>
        <end position="527"/>
    </location>
</feature>
<proteinExistence type="predicted"/>
<dbReference type="OrthoDB" id="2746049at2759"/>
<gene>
    <name evidence="3" type="ORF">GSI_07892</name>
</gene>
<comment type="caution">
    <text evidence="3">The sequence shown here is derived from an EMBL/GenBank/DDBJ whole genome shotgun (WGS) entry which is preliminary data.</text>
</comment>
<dbReference type="EMBL" id="AYKW01000017">
    <property type="protein sequence ID" value="PIL29981.1"/>
    <property type="molecule type" value="Genomic_DNA"/>
</dbReference>
<dbReference type="SUPFAM" id="SSF52047">
    <property type="entry name" value="RNI-like"/>
    <property type="match status" value="1"/>
</dbReference>
<dbReference type="AlphaFoldDB" id="A0A2G8S896"/>
<evidence type="ECO:0000313" key="3">
    <source>
        <dbReference type="EMBL" id="PIL29981.1"/>
    </source>
</evidence>
<evidence type="ECO:0000259" key="2">
    <source>
        <dbReference type="Pfam" id="PF12937"/>
    </source>
</evidence>